<evidence type="ECO:0000313" key="8">
    <source>
        <dbReference type="EMBL" id="KAF2650613.1"/>
    </source>
</evidence>
<keyword evidence="3" id="KW-0238">DNA-binding</keyword>
<dbReference type="Gene3D" id="4.10.240.10">
    <property type="entry name" value="Zn(2)-C6 fungal-type DNA-binding domain"/>
    <property type="match status" value="1"/>
</dbReference>
<evidence type="ECO:0000313" key="9">
    <source>
        <dbReference type="Proteomes" id="UP000799324"/>
    </source>
</evidence>
<dbReference type="OrthoDB" id="2328572at2759"/>
<keyword evidence="9" id="KW-1185">Reference proteome</keyword>
<evidence type="ECO:0000256" key="4">
    <source>
        <dbReference type="ARBA" id="ARBA00023163"/>
    </source>
</evidence>
<dbReference type="PROSITE" id="PS00463">
    <property type="entry name" value="ZN2_CY6_FUNGAL_1"/>
    <property type="match status" value="1"/>
</dbReference>
<dbReference type="InterPro" id="IPR013700">
    <property type="entry name" value="AflR"/>
</dbReference>
<dbReference type="InterPro" id="IPR050675">
    <property type="entry name" value="OAF3"/>
</dbReference>
<dbReference type="GO" id="GO:0003677">
    <property type="term" value="F:DNA binding"/>
    <property type="evidence" value="ECO:0007669"/>
    <property type="project" value="UniProtKB-KW"/>
</dbReference>
<evidence type="ECO:0000256" key="5">
    <source>
        <dbReference type="ARBA" id="ARBA00023242"/>
    </source>
</evidence>
<sequence>MSLIPPAKSSSQSKAPRPNHPPPRAAQSRKLKASCDFCALSKVKCDRGQPQCTKCIRSDLTCHYSESRRIGKARLMCAMSSASSESAGLGVERTNTTSAPESTSMSSAAEPGHPEDEQRPATTMSESAGFSTPPPIDPGKWPDYPMDMGFFDEQSHLIMSETPRSSIDSGAFALGFGLNLGMTDFAMSNTGFSGQERLDRTYTANNNPLADAIGLEKLEMQPFSQSSPSCSSPDQTEDSSWPFQEPTNNDCQCIWRAFTVVQMLHRANASCTQLDFDSVSSRGTQSTPQGLDATLTANRIAIETVGMILQCSCARSLAIYSMVVLIVHQVLVSYCKLLAASLSAYIIPGKGEHASSSSSTSSFPPSRASSMSSAPPMQSQSPMGSTVFDVPFAIGGYVLKHTERDSILKHVLRSEIEKLGVLIARIRAYHTSDDPVQNPVKAFVESLVETRRISLEALVPDYLARRTGVGLGFVLI</sequence>
<protein>
    <recommendedName>
        <fullName evidence="7">Zn(2)-C6 fungal-type domain-containing protein</fullName>
    </recommendedName>
</protein>
<dbReference type="InterPro" id="IPR036864">
    <property type="entry name" value="Zn2-C6_fun-type_DNA-bd_sf"/>
</dbReference>
<dbReference type="InterPro" id="IPR001138">
    <property type="entry name" value="Zn2Cys6_DnaBD"/>
</dbReference>
<keyword evidence="4" id="KW-0804">Transcription</keyword>
<feature type="compositionally biased region" description="Polar residues" evidence="6">
    <location>
        <begin position="93"/>
        <end position="107"/>
    </location>
</feature>
<feature type="compositionally biased region" description="Polar residues" evidence="6">
    <location>
        <begin position="120"/>
        <end position="130"/>
    </location>
</feature>
<keyword evidence="2" id="KW-0805">Transcription regulation</keyword>
<feature type="region of interest" description="Disordered" evidence="6">
    <location>
        <begin position="223"/>
        <end position="243"/>
    </location>
</feature>
<feature type="region of interest" description="Disordered" evidence="6">
    <location>
        <begin position="84"/>
        <end position="146"/>
    </location>
</feature>
<evidence type="ECO:0000259" key="7">
    <source>
        <dbReference type="PROSITE" id="PS50048"/>
    </source>
</evidence>
<dbReference type="PROSITE" id="PS50048">
    <property type="entry name" value="ZN2_CY6_FUNGAL_2"/>
    <property type="match status" value="1"/>
</dbReference>
<dbReference type="Proteomes" id="UP000799324">
    <property type="component" value="Unassembled WGS sequence"/>
</dbReference>
<name>A0A6A6SVI9_9PLEO</name>
<dbReference type="CDD" id="cd00067">
    <property type="entry name" value="GAL4"/>
    <property type="match status" value="1"/>
</dbReference>
<feature type="compositionally biased region" description="Low complexity" evidence="6">
    <location>
        <begin position="223"/>
        <end position="234"/>
    </location>
</feature>
<feature type="compositionally biased region" description="Low complexity" evidence="6">
    <location>
        <begin position="1"/>
        <end position="16"/>
    </location>
</feature>
<keyword evidence="5" id="KW-0539">Nucleus</keyword>
<dbReference type="PANTHER" id="PTHR31069">
    <property type="entry name" value="OLEATE-ACTIVATED TRANSCRIPTION FACTOR 1-RELATED"/>
    <property type="match status" value="1"/>
</dbReference>
<feature type="region of interest" description="Disordered" evidence="6">
    <location>
        <begin position="1"/>
        <end position="28"/>
    </location>
</feature>
<evidence type="ECO:0000256" key="1">
    <source>
        <dbReference type="ARBA" id="ARBA00022723"/>
    </source>
</evidence>
<dbReference type="Pfam" id="PF00172">
    <property type="entry name" value="Zn_clus"/>
    <property type="match status" value="1"/>
</dbReference>
<reference evidence="8" key="1">
    <citation type="journal article" date="2020" name="Stud. Mycol.">
        <title>101 Dothideomycetes genomes: a test case for predicting lifestyles and emergence of pathogens.</title>
        <authorList>
            <person name="Haridas S."/>
            <person name="Albert R."/>
            <person name="Binder M."/>
            <person name="Bloem J."/>
            <person name="Labutti K."/>
            <person name="Salamov A."/>
            <person name="Andreopoulos B."/>
            <person name="Baker S."/>
            <person name="Barry K."/>
            <person name="Bills G."/>
            <person name="Bluhm B."/>
            <person name="Cannon C."/>
            <person name="Castanera R."/>
            <person name="Culley D."/>
            <person name="Daum C."/>
            <person name="Ezra D."/>
            <person name="Gonzalez J."/>
            <person name="Henrissat B."/>
            <person name="Kuo A."/>
            <person name="Liang C."/>
            <person name="Lipzen A."/>
            <person name="Lutzoni F."/>
            <person name="Magnuson J."/>
            <person name="Mondo S."/>
            <person name="Nolan M."/>
            <person name="Ohm R."/>
            <person name="Pangilinan J."/>
            <person name="Park H.-J."/>
            <person name="Ramirez L."/>
            <person name="Alfaro M."/>
            <person name="Sun H."/>
            <person name="Tritt A."/>
            <person name="Yoshinaga Y."/>
            <person name="Zwiers L.-H."/>
            <person name="Turgeon B."/>
            <person name="Goodwin S."/>
            <person name="Spatafora J."/>
            <person name="Crous P."/>
            <person name="Grigoriev I."/>
        </authorList>
    </citation>
    <scope>NUCLEOTIDE SEQUENCE</scope>
    <source>
        <strain evidence="8">CBS 122681</strain>
    </source>
</reference>
<dbReference type="PRINTS" id="PR00755">
    <property type="entry name" value="AFLATOXINBRP"/>
</dbReference>
<keyword evidence="1" id="KW-0479">Metal-binding</keyword>
<dbReference type="SMART" id="SM00066">
    <property type="entry name" value="GAL4"/>
    <property type="match status" value="1"/>
</dbReference>
<dbReference type="GO" id="GO:0008270">
    <property type="term" value="F:zinc ion binding"/>
    <property type="evidence" value="ECO:0007669"/>
    <property type="project" value="InterPro"/>
</dbReference>
<feature type="compositionally biased region" description="Low complexity" evidence="6">
    <location>
        <begin position="354"/>
        <end position="382"/>
    </location>
</feature>
<gene>
    <name evidence="8" type="ORF">K491DRAFT_761613</name>
</gene>
<feature type="domain" description="Zn(2)-C6 fungal-type" evidence="7">
    <location>
        <begin position="34"/>
        <end position="64"/>
    </location>
</feature>
<dbReference type="AlphaFoldDB" id="A0A6A6SVI9"/>
<evidence type="ECO:0000256" key="2">
    <source>
        <dbReference type="ARBA" id="ARBA00023015"/>
    </source>
</evidence>
<dbReference type="SUPFAM" id="SSF57701">
    <property type="entry name" value="Zn2/Cys6 DNA-binding domain"/>
    <property type="match status" value="1"/>
</dbReference>
<dbReference type="GO" id="GO:0005634">
    <property type="term" value="C:nucleus"/>
    <property type="evidence" value="ECO:0007669"/>
    <property type="project" value="InterPro"/>
</dbReference>
<dbReference type="Pfam" id="PF08493">
    <property type="entry name" value="AflR"/>
    <property type="match status" value="1"/>
</dbReference>
<accession>A0A6A6SVI9</accession>
<evidence type="ECO:0000256" key="6">
    <source>
        <dbReference type="SAM" id="MobiDB-lite"/>
    </source>
</evidence>
<evidence type="ECO:0000256" key="3">
    <source>
        <dbReference type="ARBA" id="ARBA00023125"/>
    </source>
</evidence>
<organism evidence="8 9">
    <name type="scientific">Lophiostoma macrostomum CBS 122681</name>
    <dbReference type="NCBI Taxonomy" id="1314788"/>
    <lineage>
        <taxon>Eukaryota</taxon>
        <taxon>Fungi</taxon>
        <taxon>Dikarya</taxon>
        <taxon>Ascomycota</taxon>
        <taxon>Pezizomycotina</taxon>
        <taxon>Dothideomycetes</taxon>
        <taxon>Pleosporomycetidae</taxon>
        <taxon>Pleosporales</taxon>
        <taxon>Lophiostomataceae</taxon>
        <taxon>Lophiostoma</taxon>
    </lineage>
</organism>
<dbReference type="PANTHER" id="PTHR31069:SF31">
    <property type="entry name" value="MONODICTYPHENONE CLUSTER TRANSCRIPTION FACTOR-RELATED"/>
    <property type="match status" value="1"/>
</dbReference>
<proteinExistence type="predicted"/>
<dbReference type="GO" id="GO:0045122">
    <property type="term" value="P:aflatoxin biosynthetic process"/>
    <property type="evidence" value="ECO:0007669"/>
    <property type="project" value="InterPro"/>
</dbReference>
<dbReference type="GO" id="GO:0000981">
    <property type="term" value="F:DNA-binding transcription factor activity, RNA polymerase II-specific"/>
    <property type="evidence" value="ECO:0007669"/>
    <property type="project" value="InterPro"/>
</dbReference>
<dbReference type="EMBL" id="MU004449">
    <property type="protein sequence ID" value="KAF2650613.1"/>
    <property type="molecule type" value="Genomic_DNA"/>
</dbReference>
<feature type="region of interest" description="Disordered" evidence="6">
    <location>
        <begin position="351"/>
        <end position="382"/>
    </location>
</feature>